<dbReference type="AlphaFoldDB" id="A0AAW2Z7S1"/>
<protein>
    <submittedName>
        <fullName evidence="3">Acetyl-/propionyl-coenzyme A carboxylase alpha chain</fullName>
    </submittedName>
</protein>
<dbReference type="EMBL" id="JAOPGA020001138">
    <property type="protein sequence ID" value="KAL0485470.1"/>
    <property type="molecule type" value="Genomic_DNA"/>
</dbReference>
<feature type="domain" description="LolA-like" evidence="2">
    <location>
        <begin position="1"/>
        <end position="143"/>
    </location>
</feature>
<gene>
    <name evidence="3" type="ORF">AKO1_011756</name>
</gene>
<comment type="caution">
    <text evidence="3">The sequence shown here is derived from an EMBL/GenBank/DDBJ whole genome shotgun (WGS) entry which is preliminary data.</text>
</comment>
<reference evidence="3 4" key="1">
    <citation type="submission" date="2024-03" db="EMBL/GenBank/DDBJ databases">
        <title>The Acrasis kona genome and developmental transcriptomes reveal deep origins of eukaryotic multicellular pathways.</title>
        <authorList>
            <person name="Sheikh S."/>
            <person name="Fu C.-J."/>
            <person name="Brown M.W."/>
            <person name="Baldauf S.L."/>
        </authorList>
    </citation>
    <scope>NUCLEOTIDE SEQUENCE [LARGE SCALE GENOMIC DNA]</scope>
    <source>
        <strain evidence="3 4">ATCC MYA-3509</strain>
    </source>
</reference>
<sequence length="445" mass="50535">MYYDQNKQYLRVDYNRDDKRIEQFWDINKKQYWLIDRIDLTCKVSNLSNVDVPTSFGNVPLVTDNGLLTPGQLFSFGEEYNQTYRGQEQVRGITCNRWDTTFESTSGQIQTLSSYFSVPEWKYPEFNSQSQIPVRSVVKGTFKSSNQTIQSQIIRDYLDFSIIVSDDTLQVPFYCSNNLLTPPPMPTLTDSYQCVMELSDVNAKVTTVVSEYWNYEIGYGRVDYRKNLDDYLIQYIEADHRIMFEYDSSSDSCAIVEIPDQFLDDSKTKLIYFKDELSFGPEFGEVYVGEAVIRGRNVDRFQSVVNRTFAFNAPIQGIGPITIDHYFSKPDKNGKSIPMSAIYRASPSSLYHIDVDIVQYQSGQPDRSLFALPIACGGLGHEKPGTGRDLKIQPNYNDRDGPDFAGYFTEGGAAGISIASAVAGIVVGFVVGCVICHIMFFRNEK</sequence>
<keyword evidence="1" id="KW-1133">Transmembrane helix</keyword>
<dbReference type="PANTHER" id="PTHR36902">
    <property type="entry name" value="ENRICHED IN SURFACE-LABELED PROTEOME PROTEIN 9"/>
    <property type="match status" value="1"/>
</dbReference>
<evidence type="ECO:0000256" key="1">
    <source>
        <dbReference type="SAM" id="Phobius"/>
    </source>
</evidence>
<dbReference type="InterPro" id="IPR058831">
    <property type="entry name" value="LolA-like_dom_2nd"/>
</dbReference>
<accession>A0AAW2Z7S1</accession>
<evidence type="ECO:0000259" key="2">
    <source>
        <dbReference type="Pfam" id="PF25898"/>
    </source>
</evidence>
<keyword evidence="1" id="KW-0472">Membrane</keyword>
<dbReference type="PANTHER" id="PTHR36902:SF1">
    <property type="entry name" value="ENRICHED IN SURFACE-LABELED PROTEOME PROTEIN 9"/>
    <property type="match status" value="1"/>
</dbReference>
<name>A0AAW2Z7S1_9EUKA</name>
<evidence type="ECO:0000313" key="4">
    <source>
        <dbReference type="Proteomes" id="UP001431209"/>
    </source>
</evidence>
<feature type="domain" description="LolA-like" evidence="2">
    <location>
        <begin position="174"/>
        <end position="335"/>
    </location>
</feature>
<organism evidence="3 4">
    <name type="scientific">Acrasis kona</name>
    <dbReference type="NCBI Taxonomy" id="1008807"/>
    <lineage>
        <taxon>Eukaryota</taxon>
        <taxon>Discoba</taxon>
        <taxon>Heterolobosea</taxon>
        <taxon>Tetramitia</taxon>
        <taxon>Eutetramitia</taxon>
        <taxon>Acrasidae</taxon>
        <taxon>Acrasis</taxon>
    </lineage>
</organism>
<dbReference type="Proteomes" id="UP001431209">
    <property type="component" value="Unassembled WGS sequence"/>
</dbReference>
<keyword evidence="4" id="KW-1185">Reference proteome</keyword>
<proteinExistence type="predicted"/>
<evidence type="ECO:0000313" key="3">
    <source>
        <dbReference type="EMBL" id="KAL0485470.1"/>
    </source>
</evidence>
<dbReference type="Pfam" id="PF25898">
    <property type="entry name" value="LolA_2nd_metazoa"/>
    <property type="match status" value="2"/>
</dbReference>
<feature type="transmembrane region" description="Helical" evidence="1">
    <location>
        <begin position="418"/>
        <end position="441"/>
    </location>
</feature>
<keyword evidence="1" id="KW-0812">Transmembrane</keyword>